<dbReference type="Pfam" id="PF08637">
    <property type="entry name" value="NCA2"/>
    <property type="match status" value="1"/>
</dbReference>
<dbReference type="GO" id="GO:0005741">
    <property type="term" value="C:mitochondrial outer membrane"/>
    <property type="evidence" value="ECO:0007669"/>
    <property type="project" value="TreeGrafter"/>
</dbReference>
<keyword evidence="8" id="KW-1185">Reference proteome</keyword>
<gene>
    <name evidence="7" type="ORF">CTheo_7333</name>
</gene>
<proteinExistence type="predicted"/>
<evidence type="ECO:0000256" key="2">
    <source>
        <dbReference type="ARBA" id="ARBA00022692"/>
    </source>
</evidence>
<accession>A0A5N5QCH0</accession>
<dbReference type="EMBL" id="SSOP01000300">
    <property type="protein sequence ID" value="KAB5589223.1"/>
    <property type="molecule type" value="Genomic_DNA"/>
</dbReference>
<keyword evidence="4" id="KW-0496">Mitochondrion</keyword>
<dbReference type="AlphaFoldDB" id="A0A5N5QCH0"/>
<dbReference type="PANTHER" id="PTHR28234">
    <property type="entry name" value="NUCLEAR CONTROL OF ATPASE PROTEIN 2"/>
    <property type="match status" value="1"/>
</dbReference>
<name>A0A5N5QCH0_9AGAM</name>
<dbReference type="PANTHER" id="PTHR28234:SF1">
    <property type="entry name" value="NUCLEAR CONTROL OF ATPASE PROTEIN 2"/>
    <property type="match status" value="1"/>
</dbReference>
<evidence type="ECO:0000256" key="6">
    <source>
        <dbReference type="SAM" id="MobiDB-lite"/>
    </source>
</evidence>
<dbReference type="OrthoDB" id="413313at2759"/>
<dbReference type="Proteomes" id="UP000383932">
    <property type="component" value="Unassembled WGS sequence"/>
</dbReference>
<feature type="region of interest" description="Disordered" evidence="6">
    <location>
        <begin position="531"/>
        <end position="568"/>
    </location>
</feature>
<comment type="subcellular location">
    <subcellularLocation>
        <location evidence="1">Mitochondrion membrane</location>
        <topology evidence="1">Multi-pass membrane protein</topology>
    </subcellularLocation>
</comment>
<keyword evidence="3" id="KW-1133">Transmembrane helix</keyword>
<feature type="region of interest" description="Disordered" evidence="6">
    <location>
        <begin position="1"/>
        <end position="22"/>
    </location>
</feature>
<evidence type="ECO:0000313" key="7">
    <source>
        <dbReference type="EMBL" id="KAB5589223.1"/>
    </source>
</evidence>
<reference evidence="7 8" key="1">
    <citation type="journal article" date="2019" name="Fungal Biol. Biotechnol.">
        <title>Draft genome sequence of fastidious pathogen Ceratobasidium theobromae, which causes vascular-streak dieback in Theobroma cacao.</title>
        <authorList>
            <person name="Ali S.S."/>
            <person name="Asman A."/>
            <person name="Shao J."/>
            <person name="Firmansyah A.P."/>
            <person name="Susilo A.W."/>
            <person name="Rosmana A."/>
            <person name="McMahon P."/>
            <person name="Junaid M."/>
            <person name="Guest D."/>
            <person name="Kheng T.Y."/>
            <person name="Meinhardt L.W."/>
            <person name="Bailey B.A."/>
        </authorList>
    </citation>
    <scope>NUCLEOTIDE SEQUENCE [LARGE SCALE GENOMIC DNA]</scope>
    <source>
        <strain evidence="7 8">CT2</strain>
    </source>
</reference>
<evidence type="ECO:0000256" key="4">
    <source>
        <dbReference type="ARBA" id="ARBA00023128"/>
    </source>
</evidence>
<evidence type="ECO:0000256" key="5">
    <source>
        <dbReference type="ARBA" id="ARBA00023136"/>
    </source>
</evidence>
<organism evidence="7 8">
    <name type="scientific">Ceratobasidium theobromae</name>
    <dbReference type="NCBI Taxonomy" id="1582974"/>
    <lineage>
        <taxon>Eukaryota</taxon>
        <taxon>Fungi</taxon>
        <taxon>Dikarya</taxon>
        <taxon>Basidiomycota</taxon>
        <taxon>Agaricomycotina</taxon>
        <taxon>Agaricomycetes</taxon>
        <taxon>Cantharellales</taxon>
        <taxon>Ceratobasidiaceae</taxon>
        <taxon>Ceratobasidium</taxon>
    </lineage>
</organism>
<evidence type="ECO:0000256" key="1">
    <source>
        <dbReference type="ARBA" id="ARBA00004225"/>
    </source>
</evidence>
<sequence>MSARRRKSSSGSLVYPLSESSSARAQDLARAATSLGSSPSTEDLIEIISSLDDSPYASTLTTDYSDENALEHSVGALVAVQVYGKLLLEVRDMAMKAEDEADWWASVQRGGGGMAYFLLQTLPQRLLRLSHTVLHAMHDNDLPLSLSSLRPGLIRQLFPSSPKPSALVTSLFPHLANSIHATWYLQTPVQLVRGECSQKRMALERMRDTYAERFARLHAIGAQLTATPTGVLCASGVTTPDEGRPSHITIMNSLHQMLSVLEPDGTFLTQSQNRGVFSTSRTLLANTLPSIKERHKATFSHLERPPRLLLAWPKLILGPPLVLFVGRSLYRSKDSLWQMAIDAGETARSFWRSYVLEPIAGILNTVRTGGDEGMRVINKEGLKSDLDSLERMVISLSMEKFSYTPEQIAELTQKIRAGDLTEVMKVYENDIKHPVKSAFTGTLIRTLLIQIQKTKVDIDFALTGIDKLLRSQELTFEFVGVAPALAVVYVFVGWVRESLAGTRGRGRFGGRQQRARVFDAIRRIERLLLAPSSQTSSSSHEHGRGYSIPVGESAQAPPSPASSEHTASPVPLTDLAPLTSGLLLLALTRLRSFAVTYLPVGSRLRDGFLADVADLEDARLGRAEKLRVVERMWRSWGDSDMLGWSRAGIEL</sequence>
<keyword evidence="2" id="KW-0812">Transmembrane</keyword>
<keyword evidence="5" id="KW-0472">Membrane</keyword>
<comment type="caution">
    <text evidence="7">The sequence shown here is derived from an EMBL/GenBank/DDBJ whole genome shotgun (WGS) entry which is preliminary data.</text>
</comment>
<protein>
    <submittedName>
        <fullName evidence="7">Nuclear control of ATPase protein 2</fullName>
    </submittedName>
</protein>
<dbReference type="InterPro" id="IPR013946">
    <property type="entry name" value="NCA2-like"/>
</dbReference>
<evidence type="ECO:0000256" key="3">
    <source>
        <dbReference type="ARBA" id="ARBA00022989"/>
    </source>
</evidence>
<evidence type="ECO:0000313" key="8">
    <source>
        <dbReference type="Proteomes" id="UP000383932"/>
    </source>
</evidence>